<evidence type="ECO:0008006" key="4">
    <source>
        <dbReference type="Google" id="ProtNLM"/>
    </source>
</evidence>
<dbReference type="EMBL" id="CP011110">
    <property type="protein sequence ID" value="AKA25387.1"/>
    <property type="molecule type" value="Genomic_DNA"/>
</dbReference>
<organism evidence="2 3">
    <name type="scientific">Pseudomonas chlororaphis</name>
    <dbReference type="NCBI Taxonomy" id="587753"/>
    <lineage>
        <taxon>Bacteria</taxon>
        <taxon>Pseudomonadati</taxon>
        <taxon>Pseudomonadota</taxon>
        <taxon>Gammaproteobacteria</taxon>
        <taxon>Pseudomonadales</taxon>
        <taxon>Pseudomonadaceae</taxon>
        <taxon>Pseudomonas</taxon>
    </lineage>
</organism>
<dbReference type="Proteomes" id="UP000032748">
    <property type="component" value="Chromosome"/>
</dbReference>
<dbReference type="PATRIC" id="fig|587753.10.peg.3930"/>
<reference evidence="2 3" key="1">
    <citation type="journal article" date="2015" name="Mol. Plant Microbe Interact.">
        <title>Comparative Genomic Analysis of Pseudomonas chlororaphis PCL1606 Reveals New Insight into Antifungal Compounds Involved in Biocontrol.</title>
        <authorList>
            <person name="Calderon C.E."/>
            <person name="Ramos C."/>
            <person name="de Vicente A."/>
            <person name="Cazorla F.M."/>
        </authorList>
    </citation>
    <scope>NUCLEOTIDE SEQUENCE [LARGE SCALE GENOMIC DNA]</scope>
    <source>
        <strain evidence="2 3">PCL1606</strain>
    </source>
</reference>
<keyword evidence="1" id="KW-0812">Transmembrane</keyword>
<sequence length="113" mass="13166">MFLALTITSKTVHLKFPAWLIWVGNISYSLYLIHPFFVKPVFDVLWETSFREYIRDPSFSLVVVGLSIFFATLSHKYLEVRLSDFIRNKLLGYMNRGSHEKVRLVKPGTIPIS</sequence>
<protein>
    <recommendedName>
        <fullName evidence="4">Acyltransferase 3 domain-containing protein</fullName>
    </recommendedName>
</protein>
<evidence type="ECO:0000313" key="3">
    <source>
        <dbReference type="Proteomes" id="UP000032748"/>
    </source>
</evidence>
<proteinExistence type="predicted"/>
<keyword evidence="1" id="KW-0472">Membrane</keyword>
<feature type="transmembrane region" description="Helical" evidence="1">
    <location>
        <begin position="19"/>
        <end position="38"/>
    </location>
</feature>
<evidence type="ECO:0000256" key="1">
    <source>
        <dbReference type="SAM" id="Phobius"/>
    </source>
</evidence>
<feature type="transmembrane region" description="Helical" evidence="1">
    <location>
        <begin position="58"/>
        <end position="78"/>
    </location>
</feature>
<dbReference type="KEGG" id="pcz:PCL1606_39380"/>
<dbReference type="AlphaFoldDB" id="A0A0D5Y319"/>
<keyword evidence="1" id="KW-1133">Transmembrane helix</keyword>
<accession>A0A0D5Y319</accession>
<evidence type="ECO:0000313" key="2">
    <source>
        <dbReference type="EMBL" id="AKA25387.1"/>
    </source>
</evidence>
<name>A0A0D5Y319_9PSED</name>
<gene>
    <name evidence="2" type="ORF">PCL1606_39380</name>
</gene>